<dbReference type="Gene3D" id="3.40.630.30">
    <property type="match status" value="1"/>
</dbReference>
<organism evidence="2 3">
    <name type="scientific">Paenibacillus mendelii</name>
    <dbReference type="NCBI Taxonomy" id="206163"/>
    <lineage>
        <taxon>Bacteria</taxon>
        <taxon>Bacillati</taxon>
        <taxon>Bacillota</taxon>
        <taxon>Bacilli</taxon>
        <taxon>Bacillales</taxon>
        <taxon>Paenibacillaceae</taxon>
        <taxon>Paenibacillus</taxon>
    </lineage>
</organism>
<evidence type="ECO:0000313" key="3">
    <source>
        <dbReference type="Proteomes" id="UP001589818"/>
    </source>
</evidence>
<dbReference type="InterPro" id="IPR000182">
    <property type="entry name" value="GNAT_dom"/>
</dbReference>
<feature type="domain" description="N-acetyltransferase" evidence="1">
    <location>
        <begin position="8"/>
        <end position="164"/>
    </location>
</feature>
<dbReference type="InterPro" id="IPR051531">
    <property type="entry name" value="N-acetyltransferase"/>
</dbReference>
<sequence length="166" mass="19281">MELLTERLIIRTLENIDYPNCVINNVESFANDTKGLFNWIVSQYANMDIVNDIISLGVFQRETGDYCGYVGAGKHVELHEPEIFYEILPEKRGFGYASEAAIAVTKWVFEYYKIPYLIGTVGVDNIKSQKVLERSGYQFIDYRTSLLQQPEGKHSDYKYYRFYPTV</sequence>
<keyword evidence="2" id="KW-0012">Acyltransferase</keyword>
<evidence type="ECO:0000313" key="2">
    <source>
        <dbReference type="EMBL" id="MFC0393308.1"/>
    </source>
</evidence>
<dbReference type="PANTHER" id="PTHR43792">
    <property type="entry name" value="GNAT FAMILY, PUTATIVE (AFU_ORTHOLOGUE AFUA_3G00765)-RELATED-RELATED"/>
    <property type="match status" value="1"/>
</dbReference>
<dbReference type="EC" id="2.3.-.-" evidence="2"/>
<reference evidence="2 3" key="1">
    <citation type="submission" date="2024-09" db="EMBL/GenBank/DDBJ databases">
        <authorList>
            <person name="Sun Q."/>
            <person name="Mori K."/>
        </authorList>
    </citation>
    <scope>NUCLEOTIDE SEQUENCE [LARGE SCALE GENOMIC DNA]</scope>
    <source>
        <strain evidence="2 3">CCM 4839</strain>
    </source>
</reference>
<dbReference type="InterPro" id="IPR016181">
    <property type="entry name" value="Acyl_CoA_acyltransferase"/>
</dbReference>
<gene>
    <name evidence="2" type="ORF">ACFFJ8_18250</name>
</gene>
<keyword evidence="2" id="KW-0808">Transferase</keyword>
<proteinExistence type="predicted"/>
<dbReference type="Pfam" id="PF13302">
    <property type="entry name" value="Acetyltransf_3"/>
    <property type="match status" value="1"/>
</dbReference>
<evidence type="ECO:0000259" key="1">
    <source>
        <dbReference type="PROSITE" id="PS51186"/>
    </source>
</evidence>
<name>A0ABV6JBM4_9BACL</name>
<dbReference type="SUPFAM" id="SSF55729">
    <property type="entry name" value="Acyl-CoA N-acyltransferases (Nat)"/>
    <property type="match status" value="1"/>
</dbReference>
<dbReference type="GO" id="GO:0016746">
    <property type="term" value="F:acyltransferase activity"/>
    <property type="evidence" value="ECO:0007669"/>
    <property type="project" value="UniProtKB-KW"/>
</dbReference>
<comment type="caution">
    <text evidence="2">The sequence shown here is derived from an EMBL/GenBank/DDBJ whole genome shotgun (WGS) entry which is preliminary data.</text>
</comment>
<dbReference type="PROSITE" id="PS51186">
    <property type="entry name" value="GNAT"/>
    <property type="match status" value="1"/>
</dbReference>
<protein>
    <submittedName>
        <fullName evidence="2">GNAT family N-acetyltransferase</fullName>
        <ecNumber evidence="2">2.3.-.-</ecNumber>
    </submittedName>
</protein>
<dbReference type="RefSeq" id="WP_204822100.1">
    <property type="nucleotide sequence ID" value="NZ_JANHOF010000029.1"/>
</dbReference>
<dbReference type="Proteomes" id="UP001589818">
    <property type="component" value="Unassembled WGS sequence"/>
</dbReference>
<keyword evidence="3" id="KW-1185">Reference proteome</keyword>
<dbReference type="PANTHER" id="PTHR43792:SF1">
    <property type="entry name" value="N-ACETYLTRANSFERASE DOMAIN-CONTAINING PROTEIN"/>
    <property type="match status" value="1"/>
</dbReference>
<dbReference type="EMBL" id="JBHLVF010000032">
    <property type="protein sequence ID" value="MFC0393308.1"/>
    <property type="molecule type" value="Genomic_DNA"/>
</dbReference>
<accession>A0ABV6JBM4</accession>